<sequence>MPTFAFFIPARRYLMAEVFVAGRDVTGARKDQGDELLAPHLIAHSQGLAIYAKPCLPKIHCEQKQSRDDRLVVSDHLARMTCQIAA</sequence>
<dbReference type="AlphaFoldDB" id="A0A2N3IL43"/>
<comment type="caution">
    <text evidence="1">The sequence shown here is derived from an EMBL/GenBank/DDBJ whole genome shotgun (WGS) entry which is preliminary data.</text>
</comment>
<gene>
    <name evidence="1" type="ORF">AOX56_09320</name>
</gene>
<dbReference type="EMBL" id="LJZX01000111">
    <property type="protein sequence ID" value="PKQ71046.1"/>
    <property type="molecule type" value="Genomic_DNA"/>
</dbReference>
<proteinExistence type="predicted"/>
<dbReference type="Proteomes" id="UP000233526">
    <property type="component" value="Unassembled WGS sequence"/>
</dbReference>
<evidence type="ECO:0000313" key="2">
    <source>
        <dbReference type="Proteomes" id="UP000233526"/>
    </source>
</evidence>
<evidence type="ECO:0000313" key="1">
    <source>
        <dbReference type="EMBL" id="PKQ71046.1"/>
    </source>
</evidence>
<reference evidence="1 2" key="1">
    <citation type="journal article" date="2017" name="Front. Microbiol.">
        <title>Strong Genomic and Phenotypic Heterogeneity in the Aeromonas sobria Species Complex.</title>
        <authorList>
            <person name="Gauthier J."/>
            <person name="Vincent A.T."/>
            <person name="Charette S.J."/>
            <person name="Derome N."/>
        </authorList>
    </citation>
    <scope>NUCLEOTIDE SEQUENCE [LARGE SCALE GENOMIC DNA]</scope>
    <source>
        <strain evidence="1 2">JF2635</strain>
    </source>
</reference>
<name>A0A2N3IL43_AERSO</name>
<organism evidence="1 2">
    <name type="scientific">Aeromonas sobria</name>
    <dbReference type="NCBI Taxonomy" id="646"/>
    <lineage>
        <taxon>Bacteria</taxon>
        <taxon>Pseudomonadati</taxon>
        <taxon>Pseudomonadota</taxon>
        <taxon>Gammaproteobacteria</taxon>
        <taxon>Aeromonadales</taxon>
        <taxon>Aeromonadaceae</taxon>
        <taxon>Aeromonas</taxon>
    </lineage>
</organism>
<accession>A0A2N3IL43</accession>
<protein>
    <submittedName>
        <fullName evidence="1">Uncharacterized protein</fullName>
    </submittedName>
</protein>